<proteinExistence type="inferred from homology"/>
<organism evidence="8 9">
    <name type="scientific">Mesobacillus persicus</name>
    <dbReference type="NCBI Taxonomy" id="930146"/>
    <lineage>
        <taxon>Bacteria</taxon>
        <taxon>Bacillati</taxon>
        <taxon>Bacillota</taxon>
        <taxon>Bacilli</taxon>
        <taxon>Bacillales</taxon>
        <taxon>Bacillaceae</taxon>
        <taxon>Mesobacillus</taxon>
    </lineage>
</organism>
<dbReference type="InterPro" id="IPR000064">
    <property type="entry name" value="NLP_P60_dom"/>
</dbReference>
<evidence type="ECO:0000259" key="7">
    <source>
        <dbReference type="PROSITE" id="PS51935"/>
    </source>
</evidence>
<dbReference type="Gene3D" id="6.10.250.3150">
    <property type="match status" value="1"/>
</dbReference>
<name>A0A1H7VTZ6_9BACI</name>
<keyword evidence="5" id="KW-0788">Thiol protease</keyword>
<dbReference type="InterPro" id="IPR038765">
    <property type="entry name" value="Papain-like_cys_pep_sf"/>
</dbReference>
<dbReference type="Proteomes" id="UP000198553">
    <property type="component" value="Unassembled WGS sequence"/>
</dbReference>
<keyword evidence="6" id="KW-0175">Coiled coil</keyword>
<dbReference type="EMBL" id="FOBW01000001">
    <property type="protein sequence ID" value="SEM12248.1"/>
    <property type="molecule type" value="Genomic_DNA"/>
</dbReference>
<dbReference type="SUPFAM" id="SSF54001">
    <property type="entry name" value="Cysteine proteinases"/>
    <property type="match status" value="1"/>
</dbReference>
<keyword evidence="4" id="KW-0378">Hydrolase</keyword>
<sequence>MKKKVSILIGLIFLFVGGYEYFIPKGQAEFIMNPKQEEILTELKSTQSNLERDLIILDSQLEELNHIVAEKSRWMEMAESDYKTLESEVKQVENDIKTIRQSIDDKNQILKERAITYKEKGVNGTYFELLHQSSRLKDDNKQNGAVTSTLENDIELLEQQEIAKHHYENKKQVLKIKLTELTNIRKIGNSNYVYGGGRNAADIANGRFDCSGFVHWAFSEANIEVGLTTDSLKHAGQPIPLSDLQPGDLVFFDTYKKDGHVGIYIGNGKFIGSQSSTGVAIADMTSGYWQETFNGRVRRI</sequence>
<gene>
    <name evidence="8" type="ORF">SAMN05192533_10195</name>
</gene>
<dbReference type="PANTHER" id="PTHR47053:SF1">
    <property type="entry name" value="MUREIN DD-ENDOPEPTIDASE MEPH-RELATED"/>
    <property type="match status" value="1"/>
</dbReference>
<feature type="coiled-coil region" evidence="6">
    <location>
        <begin position="75"/>
        <end position="109"/>
    </location>
</feature>
<comment type="similarity">
    <text evidence="1">Belongs to the peptidase C40 family.</text>
</comment>
<feature type="domain" description="NlpC/P60" evidence="7">
    <location>
        <begin position="174"/>
        <end position="300"/>
    </location>
</feature>
<keyword evidence="3" id="KW-0732">Signal</keyword>
<dbReference type="Pfam" id="PF00877">
    <property type="entry name" value="NLPC_P60"/>
    <property type="match status" value="1"/>
</dbReference>
<evidence type="ECO:0000313" key="8">
    <source>
        <dbReference type="EMBL" id="SEM12248.1"/>
    </source>
</evidence>
<evidence type="ECO:0000256" key="2">
    <source>
        <dbReference type="ARBA" id="ARBA00022670"/>
    </source>
</evidence>
<dbReference type="Gene3D" id="3.90.1720.10">
    <property type="entry name" value="endopeptidase domain like (from Nostoc punctiforme)"/>
    <property type="match status" value="1"/>
</dbReference>
<dbReference type="PANTHER" id="PTHR47053">
    <property type="entry name" value="MUREIN DD-ENDOPEPTIDASE MEPH-RELATED"/>
    <property type="match status" value="1"/>
</dbReference>
<dbReference type="InterPro" id="IPR057309">
    <property type="entry name" value="PcsB_CC"/>
</dbReference>
<dbReference type="GO" id="GO:0006508">
    <property type="term" value="P:proteolysis"/>
    <property type="evidence" value="ECO:0007669"/>
    <property type="project" value="UniProtKB-KW"/>
</dbReference>
<dbReference type="GO" id="GO:0008234">
    <property type="term" value="F:cysteine-type peptidase activity"/>
    <property type="evidence" value="ECO:0007669"/>
    <property type="project" value="UniProtKB-KW"/>
</dbReference>
<accession>A0A1H7VTZ6</accession>
<keyword evidence="9" id="KW-1185">Reference proteome</keyword>
<dbReference type="PROSITE" id="PS51935">
    <property type="entry name" value="NLPC_P60"/>
    <property type="match status" value="1"/>
</dbReference>
<dbReference type="AlphaFoldDB" id="A0A1H7VTZ6"/>
<evidence type="ECO:0000256" key="6">
    <source>
        <dbReference type="SAM" id="Coils"/>
    </source>
</evidence>
<dbReference type="Pfam" id="PF24568">
    <property type="entry name" value="CC_PcsB"/>
    <property type="match status" value="1"/>
</dbReference>
<dbReference type="STRING" id="930146.SAMN05192533_10195"/>
<keyword evidence="2" id="KW-0645">Protease</keyword>
<reference evidence="9" key="1">
    <citation type="submission" date="2016-10" db="EMBL/GenBank/DDBJ databases">
        <authorList>
            <person name="Varghese N."/>
            <person name="Submissions S."/>
        </authorList>
    </citation>
    <scope>NUCLEOTIDE SEQUENCE [LARGE SCALE GENOMIC DNA]</scope>
    <source>
        <strain evidence="9">B48,IBRC-M 10115,DSM 25386,CECT 8001</strain>
    </source>
</reference>
<evidence type="ECO:0000256" key="1">
    <source>
        <dbReference type="ARBA" id="ARBA00007074"/>
    </source>
</evidence>
<dbReference type="RefSeq" id="WP_244532469.1">
    <property type="nucleotide sequence ID" value="NZ_FOBW01000001.1"/>
</dbReference>
<protein>
    <submittedName>
        <fullName evidence="8">NlpC/P60 family protein</fullName>
    </submittedName>
</protein>
<evidence type="ECO:0000256" key="4">
    <source>
        <dbReference type="ARBA" id="ARBA00022801"/>
    </source>
</evidence>
<evidence type="ECO:0000256" key="3">
    <source>
        <dbReference type="ARBA" id="ARBA00022729"/>
    </source>
</evidence>
<dbReference type="InterPro" id="IPR051202">
    <property type="entry name" value="Peptidase_C40"/>
</dbReference>
<evidence type="ECO:0000313" key="9">
    <source>
        <dbReference type="Proteomes" id="UP000198553"/>
    </source>
</evidence>
<evidence type="ECO:0000256" key="5">
    <source>
        <dbReference type="ARBA" id="ARBA00022807"/>
    </source>
</evidence>